<comment type="caution">
    <text evidence="1">The sequence shown here is derived from an EMBL/GenBank/DDBJ whole genome shotgun (WGS) entry which is preliminary data.</text>
</comment>
<sequence length="285" mass="32235">MLYWWPREERERARIAADQNDDMVALVGWRPLSTREHRRRVVAVPKCPGQPAAAMSIGASPGLCTKHPTTIFREQSANAIQIWRCEKHFMWRIIQRQAAWSALRVALGKKHISSLTSTAFTILYAIKHRNTSTAWTEIIASPLDFEAGHMSEAILHRAPKVKKVMFYFFSSGIFNHFVMTRYVVTHVVCAIYMLTAGRFVKTFAHNEAETVRPAGDVFIATSSTIAAQHDPAQWRRTIALLVARRIPSVFTAVVRELSLDGVREPFGDKVHGFHAPNAWFAGGFH</sequence>
<evidence type="ECO:0000313" key="2">
    <source>
        <dbReference type="Proteomes" id="UP001219525"/>
    </source>
</evidence>
<evidence type="ECO:0000313" key="1">
    <source>
        <dbReference type="EMBL" id="KAJ7217277.1"/>
    </source>
</evidence>
<dbReference type="EMBL" id="JARJCW010000014">
    <property type="protein sequence ID" value="KAJ7217277.1"/>
    <property type="molecule type" value="Genomic_DNA"/>
</dbReference>
<dbReference type="Proteomes" id="UP001219525">
    <property type="component" value="Unassembled WGS sequence"/>
</dbReference>
<keyword evidence="2" id="KW-1185">Reference proteome</keyword>
<name>A0AAD6VMB1_9AGAR</name>
<reference evidence="1" key="1">
    <citation type="submission" date="2023-03" db="EMBL/GenBank/DDBJ databases">
        <title>Massive genome expansion in bonnet fungi (Mycena s.s.) driven by repeated elements and novel gene families across ecological guilds.</title>
        <authorList>
            <consortium name="Lawrence Berkeley National Laboratory"/>
            <person name="Harder C.B."/>
            <person name="Miyauchi S."/>
            <person name="Viragh M."/>
            <person name="Kuo A."/>
            <person name="Thoen E."/>
            <person name="Andreopoulos B."/>
            <person name="Lu D."/>
            <person name="Skrede I."/>
            <person name="Drula E."/>
            <person name="Henrissat B."/>
            <person name="Morin E."/>
            <person name="Kohler A."/>
            <person name="Barry K."/>
            <person name="LaButti K."/>
            <person name="Morin E."/>
            <person name="Salamov A."/>
            <person name="Lipzen A."/>
            <person name="Mereny Z."/>
            <person name="Hegedus B."/>
            <person name="Baldrian P."/>
            <person name="Stursova M."/>
            <person name="Weitz H."/>
            <person name="Taylor A."/>
            <person name="Grigoriev I.V."/>
            <person name="Nagy L.G."/>
            <person name="Martin F."/>
            <person name="Kauserud H."/>
        </authorList>
    </citation>
    <scope>NUCLEOTIDE SEQUENCE</scope>
    <source>
        <strain evidence="1">9144</strain>
    </source>
</reference>
<proteinExistence type="predicted"/>
<accession>A0AAD6VMB1</accession>
<dbReference type="AlphaFoldDB" id="A0AAD6VMB1"/>
<protein>
    <submittedName>
        <fullName evidence="1">Uncharacterized protein</fullName>
    </submittedName>
</protein>
<organism evidence="1 2">
    <name type="scientific">Mycena pura</name>
    <dbReference type="NCBI Taxonomy" id="153505"/>
    <lineage>
        <taxon>Eukaryota</taxon>
        <taxon>Fungi</taxon>
        <taxon>Dikarya</taxon>
        <taxon>Basidiomycota</taxon>
        <taxon>Agaricomycotina</taxon>
        <taxon>Agaricomycetes</taxon>
        <taxon>Agaricomycetidae</taxon>
        <taxon>Agaricales</taxon>
        <taxon>Marasmiineae</taxon>
        <taxon>Mycenaceae</taxon>
        <taxon>Mycena</taxon>
    </lineage>
</organism>
<gene>
    <name evidence="1" type="ORF">GGX14DRAFT_602803</name>
</gene>